<dbReference type="EMBL" id="KZ155778">
    <property type="protein sequence ID" value="OUS47251.1"/>
    <property type="molecule type" value="Genomic_DNA"/>
</dbReference>
<dbReference type="Proteomes" id="UP000195557">
    <property type="component" value="Unassembled WGS sequence"/>
</dbReference>
<protein>
    <submittedName>
        <fullName evidence="2">Uncharacterized protein</fullName>
    </submittedName>
</protein>
<evidence type="ECO:0000256" key="1">
    <source>
        <dbReference type="SAM" id="Phobius"/>
    </source>
</evidence>
<reference evidence="2" key="1">
    <citation type="submission" date="2017-04" db="EMBL/GenBank/DDBJ databases">
        <title>Population genomics of picophytoplankton unveils novel chromosome hypervariability.</title>
        <authorList>
            <consortium name="DOE Joint Genome Institute"/>
            <person name="Blanc-Mathieu R."/>
            <person name="Krasovec M."/>
            <person name="Hebrard M."/>
            <person name="Yau S."/>
            <person name="Desgranges E."/>
            <person name="Martin J."/>
            <person name="Schackwitz W."/>
            <person name="Kuo A."/>
            <person name="Salin G."/>
            <person name="Donnadieu C."/>
            <person name="Desdevises Y."/>
            <person name="Sanchez-Ferandin S."/>
            <person name="Moreau H."/>
            <person name="Rivals E."/>
            <person name="Grigoriev I.V."/>
            <person name="Grimsley N."/>
            <person name="Eyre-Walker A."/>
            <person name="Piganeau G."/>
        </authorList>
    </citation>
    <scope>NUCLEOTIDE SEQUENCE [LARGE SCALE GENOMIC DNA]</scope>
    <source>
        <strain evidence="2">RCC 1115</strain>
    </source>
</reference>
<keyword evidence="1" id="KW-0472">Membrane</keyword>
<organism evidence="2">
    <name type="scientific">Ostreococcus tauri</name>
    <name type="common">Marine green alga</name>
    <dbReference type="NCBI Taxonomy" id="70448"/>
    <lineage>
        <taxon>Eukaryota</taxon>
        <taxon>Viridiplantae</taxon>
        <taxon>Chlorophyta</taxon>
        <taxon>Mamiellophyceae</taxon>
        <taxon>Mamiellales</taxon>
        <taxon>Bathycoccaceae</taxon>
        <taxon>Ostreococcus</taxon>
    </lineage>
</organism>
<evidence type="ECO:0000313" key="2">
    <source>
        <dbReference type="EMBL" id="OUS47251.1"/>
    </source>
</evidence>
<keyword evidence="1" id="KW-1133">Transmembrane helix</keyword>
<name>A0A1Y5ICP0_OSTTA</name>
<proteinExistence type="predicted"/>
<accession>A0A1Y5ICP0</accession>
<feature type="transmembrane region" description="Helical" evidence="1">
    <location>
        <begin position="12"/>
        <end position="33"/>
    </location>
</feature>
<dbReference type="AlphaFoldDB" id="A0A1Y5ICP0"/>
<keyword evidence="1" id="KW-0812">Transmembrane</keyword>
<sequence length="84" mass="9217">MGPRGTRNGGAAAWGVALIAIGAYGAYTGEISFDAWHEMRARRARAEGERLMREGETGARYRAALEAQREKTAKTRSWFGQRGS</sequence>
<gene>
    <name evidence="2" type="ORF">BE221DRAFT_144918</name>
</gene>